<evidence type="ECO:0000313" key="2">
    <source>
        <dbReference type="EMBL" id="MBD2532187.1"/>
    </source>
</evidence>
<organism evidence="2 3">
    <name type="scientific">Nostoc flagelliforme FACHB-838</name>
    <dbReference type="NCBI Taxonomy" id="2692904"/>
    <lineage>
        <taxon>Bacteria</taxon>
        <taxon>Bacillati</taxon>
        <taxon>Cyanobacteriota</taxon>
        <taxon>Cyanophyceae</taxon>
        <taxon>Nostocales</taxon>
        <taxon>Nostocaceae</taxon>
        <taxon>Nostoc</taxon>
    </lineage>
</organism>
<gene>
    <name evidence="2" type="ORF">H6G97_22430</name>
</gene>
<name>A0ABR8DRU7_9NOSO</name>
<feature type="transmembrane region" description="Helical" evidence="1">
    <location>
        <begin position="32"/>
        <end position="51"/>
    </location>
</feature>
<dbReference type="EMBL" id="JACJSI010000051">
    <property type="protein sequence ID" value="MBD2532187.1"/>
    <property type="molecule type" value="Genomic_DNA"/>
</dbReference>
<keyword evidence="3" id="KW-1185">Reference proteome</keyword>
<comment type="caution">
    <text evidence="2">The sequence shown here is derived from an EMBL/GenBank/DDBJ whole genome shotgun (WGS) entry which is preliminary data.</text>
</comment>
<reference evidence="2 3" key="1">
    <citation type="journal article" date="2020" name="ISME J.">
        <title>Comparative genomics reveals insights into cyanobacterial evolution and habitat adaptation.</title>
        <authorList>
            <person name="Chen M.Y."/>
            <person name="Teng W.K."/>
            <person name="Zhao L."/>
            <person name="Hu C.X."/>
            <person name="Zhou Y.K."/>
            <person name="Han B.P."/>
            <person name="Song L.R."/>
            <person name="Shu W.S."/>
        </authorList>
    </citation>
    <scope>NUCLEOTIDE SEQUENCE [LARGE SCALE GENOMIC DNA]</scope>
    <source>
        <strain evidence="2 3">FACHB-838</strain>
    </source>
</reference>
<keyword evidence="1" id="KW-0472">Membrane</keyword>
<proteinExistence type="predicted"/>
<protein>
    <submittedName>
        <fullName evidence="2">Uncharacterized protein</fullName>
    </submittedName>
</protein>
<evidence type="ECO:0000313" key="3">
    <source>
        <dbReference type="Proteomes" id="UP000623440"/>
    </source>
</evidence>
<keyword evidence="1" id="KW-1133">Transmembrane helix</keyword>
<accession>A0ABR8DRU7</accession>
<evidence type="ECO:0000256" key="1">
    <source>
        <dbReference type="SAM" id="Phobius"/>
    </source>
</evidence>
<dbReference type="Proteomes" id="UP000623440">
    <property type="component" value="Unassembled WGS sequence"/>
</dbReference>
<keyword evidence="1" id="KW-0812">Transmembrane</keyword>
<dbReference type="RefSeq" id="WP_190942844.1">
    <property type="nucleotide sequence ID" value="NZ_JACJSI010000051.1"/>
</dbReference>
<sequence>MVIANGTPIDPAHDVDNLEGSLFLLIEPVPTAIVSMTLFFAVLYAVCNFLSDLTPNPFPCKEGEQESKPLSLWGRGMEAGF</sequence>